<dbReference type="SUPFAM" id="SSF81469">
    <property type="entry name" value="Bacterial aa3 type cytochrome c oxidase subunit IV"/>
    <property type="match status" value="1"/>
</dbReference>
<keyword evidence="1" id="KW-0812">Transmembrane</keyword>
<keyword evidence="1" id="KW-0472">Membrane</keyword>
<feature type="transmembrane region" description="Helical" evidence="1">
    <location>
        <begin position="21"/>
        <end position="42"/>
    </location>
</feature>
<evidence type="ECO:0000256" key="1">
    <source>
        <dbReference type="SAM" id="Phobius"/>
    </source>
</evidence>
<evidence type="ECO:0000313" key="4">
    <source>
        <dbReference type="Proteomes" id="UP001156694"/>
    </source>
</evidence>
<proteinExistence type="predicted"/>
<sequence length="44" mass="4830">MAKHEHGSMNIESQEATFAGFVRWSIGICVASAAVLIFMAIFRT</sequence>
<keyword evidence="4" id="KW-1185">Reference proteome</keyword>
<dbReference type="Proteomes" id="UP001156694">
    <property type="component" value="Unassembled WGS sequence"/>
</dbReference>
<dbReference type="EMBL" id="BSNN01000006">
    <property type="protein sequence ID" value="GLQ35898.1"/>
    <property type="molecule type" value="Genomic_DNA"/>
</dbReference>
<reference evidence="4" key="1">
    <citation type="journal article" date="2019" name="Int. J. Syst. Evol. Microbiol.">
        <title>The Global Catalogue of Microorganisms (GCM) 10K type strain sequencing project: providing services to taxonomists for standard genome sequencing and annotation.</title>
        <authorList>
            <consortium name="The Broad Institute Genomics Platform"/>
            <consortium name="The Broad Institute Genome Sequencing Center for Infectious Disease"/>
            <person name="Wu L."/>
            <person name="Ma J."/>
        </authorList>
    </citation>
    <scope>NUCLEOTIDE SEQUENCE [LARGE SCALE GENOMIC DNA]</scope>
    <source>
        <strain evidence="4">NBRC 110140</strain>
    </source>
</reference>
<comment type="caution">
    <text evidence="3">The sequence shown here is derived from an EMBL/GenBank/DDBJ whole genome shotgun (WGS) entry which is preliminary data.</text>
</comment>
<dbReference type="InterPro" id="IPR012422">
    <property type="entry name" value="Cyt_c_oxidase_su4_bac-aa3"/>
</dbReference>
<dbReference type="InterPro" id="IPR036596">
    <property type="entry name" value="Cyt-C_aa3_sf"/>
</dbReference>
<dbReference type="Pfam" id="PF07835">
    <property type="entry name" value="COX4_pro_2"/>
    <property type="match status" value="1"/>
</dbReference>
<evidence type="ECO:0000313" key="3">
    <source>
        <dbReference type="EMBL" id="GLQ35898.1"/>
    </source>
</evidence>
<accession>A0ABQ5VX90</accession>
<dbReference type="RefSeq" id="WP_284379004.1">
    <property type="nucleotide sequence ID" value="NZ_BSNN01000006.1"/>
</dbReference>
<keyword evidence="1" id="KW-1133">Transmembrane helix</keyword>
<protein>
    <recommendedName>
        <fullName evidence="2">Cytochrome c oxidase subunit IV bacterial aa3 type domain-containing protein</fullName>
    </recommendedName>
</protein>
<organism evidence="3 4">
    <name type="scientific">Amylibacter marinus</name>
    <dbReference type="NCBI Taxonomy" id="1475483"/>
    <lineage>
        <taxon>Bacteria</taxon>
        <taxon>Pseudomonadati</taxon>
        <taxon>Pseudomonadota</taxon>
        <taxon>Alphaproteobacteria</taxon>
        <taxon>Rhodobacterales</taxon>
        <taxon>Paracoccaceae</taxon>
        <taxon>Amylibacter</taxon>
    </lineage>
</organism>
<feature type="domain" description="Cytochrome c oxidase subunit IV bacterial aa3 type" evidence="2">
    <location>
        <begin position="4"/>
        <end position="42"/>
    </location>
</feature>
<evidence type="ECO:0000259" key="2">
    <source>
        <dbReference type="Pfam" id="PF07835"/>
    </source>
</evidence>
<name>A0ABQ5VX90_9RHOB</name>
<gene>
    <name evidence="3" type="ORF">GCM10007939_21820</name>
</gene>
<dbReference type="Gene3D" id="1.20.5.160">
    <property type="entry name" value="Bacterial aa3 type cytochrome c oxidase subunit IV"/>
    <property type="match status" value="1"/>
</dbReference>